<dbReference type="OrthoDB" id="488914at2"/>
<gene>
    <name evidence="2" type="ORF">WN50_19265</name>
</gene>
<dbReference type="InterPro" id="IPR013424">
    <property type="entry name" value="Ice-binding_C"/>
</dbReference>
<name>A0A0F5YCE1_9CYAN</name>
<proteinExistence type="predicted"/>
<dbReference type="RefSeq" id="WP_046280205.1">
    <property type="nucleotide sequence ID" value="NZ_LATL02000090.1"/>
</dbReference>
<dbReference type="AlphaFoldDB" id="A0A0F5YCE1"/>
<dbReference type="NCBIfam" id="NF041929">
    <property type="entry name" value="Xrt_dep_XDP2"/>
    <property type="match status" value="1"/>
</dbReference>
<organism evidence="2 3">
    <name type="scientific">Limnoraphis robusta CS-951</name>
    <dbReference type="NCBI Taxonomy" id="1637645"/>
    <lineage>
        <taxon>Bacteria</taxon>
        <taxon>Bacillati</taxon>
        <taxon>Cyanobacteriota</taxon>
        <taxon>Cyanophyceae</taxon>
        <taxon>Oscillatoriophycideae</taxon>
        <taxon>Oscillatoriales</taxon>
        <taxon>Sirenicapillariaceae</taxon>
        <taxon>Limnoraphis</taxon>
    </lineage>
</organism>
<evidence type="ECO:0000256" key="1">
    <source>
        <dbReference type="SAM" id="SignalP"/>
    </source>
</evidence>
<reference evidence="2 3" key="1">
    <citation type="submission" date="2015-06" db="EMBL/GenBank/DDBJ databases">
        <title>Draft genome assembly of filamentous brackish cyanobacterium Limnoraphis robusta strain CS-951.</title>
        <authorList>
            <person name="Willis A."/>
            <person name="Parks M."/>
            <person name="Burford M.A."/>
        </authorList>
    </citation>
    <scope>NUCLEOTIDE SEQUENCE [LARGE SCALE GENOMIC DNA]</scope>
    <source>
        <strain evidence="2 3">CS-951</strain>
    </source>
</reference>
<comment type="caution">
    <text evidence="2">The sequence shown here is derived from an EMBL/GenBank/DDBJ whole genome shotgun (WGS) entry which is preliminary data.</text>
</comment>
<dbReference type="EMBL" id="LATL02000090">
    <property type="protein sequence ID" value="KKD36539.1"/>
    <property type="molecule type" value="Genomic_DNA"/>
</dbReference>
<protein>
    <submittedName>
        <fullName evidence="2">PEP-CTERM exosortase interaction domain-containing protein</fullName>
    </submittedName>
</protein>
<evidence type="ECO:0000313" key="2">
    <source>
        <dbReference type="EMBL" id="KKD36539.1"/>
    </source>
</evidence>
<dbReference type="NCBIfam" id="TIGR02595">
    <property type="entry name" value="PEP_CTERM"/>
    <property type="match status" value="1"/>
</dbReference>
<dbReference type="Proteomes" id="UP000033607">
    <property type="component" value="Unassembled WGS sequence"/>
</dbReference>
<evidence type="ECO:0000313" key="3">
    <source>
        <dbReference type="Proteomes" id="UP000033607"/>
    </source>
</evidence>
<sequence>MKTKLFASFATALALTGVFASSAQAVGFSFTTNYTADLTGGDKWKGNIWLDSVEFGGQTISEFSVIQGATIVTNDVWAGGNSGAASADMGDKATVGLSQELLTEAGAVQALGNLNLNSIIDTEDSGNFAIDVMFDKAVDNILVFERGKNSQLDIQAIDFKGNLIGNLVNLPRSNNWFDAGYSIDTKEIGGAQAVASIGLSLLDFGLDSKESIFGYRMISQGGLYNGPDWKILGTTDPTPASVPEPTAVIGLGLVAGSFLASRRRQKTK</sequence>
<feature type="chain" id="PRO_5002498061" evidence="1">
    <location>
        <begin position="26"/>
        <end position="268"/>
    </location>
</feature>
<accession>A0A0F5YCE1</accession>
<keyword evidence="1" id="KW-0732">Signal</keyword>
<feature type="signal peptide" evidence="1">
    <location>
        <begin position="1"/>
        <end position="25"/>
    </location>
</feature>